<accession>A0ABP0XQJ8</accession>
<organism evidence="2 3">
    <name type="scientific">Citrullus colocynthis</name>
    <name type="common">colocynth</name>
    <dbReference type="NCBI Taxonomy" id="252529"/>
    <lineage>
        <taxon>Eukaryota</taxon>
        <taxon>Viridiplantae</taxon>
        <taxon>Streptophyta</taxon>
        <taxon>Embryophyta</taxon>
        <taxon>Tracheophyta</taxon>
        <taxon>Spermatophyta</taxon>
        <taxon>Magnoliopsida</taxon>
        <taxon>eudicotyledons</taxon>
        <taxon>Gunneridae</taxon>
        <taxon>Pentapetalae</taxon>
        <taxon>rosids</taxon>
        <taxon>fabids</taxon>
        <taxon>Cucurbitales</taxon>
        <taxon>Cucurbitaceae</taxon>
        <taxon>Benincaseae</taxon>
        <taxon>Citrullus</taxon>
    </lineage>
</organism>
<dbReference type="EMBL" id="OZ021735">
    <property type="protein sequence ID" value="CAK9309053.1"/>
    <property type="molecule type" value="Genomic_DNA"/>
</dbReference>
<evidence type="ECO:0000313" key="3">
    <source>
        <dbReference type="Proteomes" id="UP001642487"/>
    </source>
</evidence>
<keyword evidence="3" id="KW-1185">Reference proteome</keyword>
<reference evidence="2 3" key="1">
    <citation type="submission" date="2024-03" db="EMBL/GenBank/DDBJ databases">
        <authorList>
            <person name="Gkanogiannis A."/>
            <person name="Becerra Lopez-Lavalle L."/>
        </authorList>
    </citation>
    <scope>NUCLEOTIDE SEQUENCE [LARGE SCALE GENOMIC DNA]</scope>
</reference>
<protein>
    <recommendedName>
        <fullName evidence="4">Secreted protein</fullName>
    </recommendedName>
</protein>
<name>A0ABP0XQJ8_9ROSI</name>
<feature type="transmembrane region" description="Helical" evidence="1">
    <location>
        <begin position="6"/>
        <end position="25"/>
    </location>
</feature>
<keyword evidence="1" id="KW-0472">Membrane</keyword>
<dbReference type="Proteomes" id="UP001642487">
    <property type="component" value="Chromosome 1"/>
</dbReference>
<evidence type="ECO:0008006" key="4">
    <source>
        <dbReference type="Google" id="ProtNLM"/>
    </source>
</evidence>
<gene>
    <name evidence="2" type="ORF">CITCOLO1_LOCUS578</name>
</gene>
<sequence>MPPQVTFLSSFVFYSLSHLFFKVGIMNWDWTTRRMLPNSTTVVGLRMWRRQAAPPASMFLMMNDHENNILKLFFTKMV</sequence>
<keyword evidence="1" id="KW-0812">Transmembrane</keyword>
<evidence type="ECO:0000313" key="2">
    <source>
        <dbReference type="EMBL" id="CAK9309053.1"/>
    </source>
</evidence>
<evidence type="ECO:0000256" key="1">
    <source>
        <dbReference type="SAM" id="Phobius"/>
    </source>
</evidence>
<proteinExistence type="predicted"/>
<keyword evidence="1" id="KW-1133">Transmembrane helix</keyword>